<gene>
    <name evidence="4" type="ORF">E5982_03825</name>
</gene>
<evidence type="ECO:0000256" key="2">
    <source>
        <dbReference type="SAM" id="Phobius"/>
    </source>
</evidence>
<feature type="transmembrane region" description="Helical" evidence="2">
    <location>
        <begin position="239"/>
        <end position="260"/>
    </location>
</feature>
<dbReference type="AlphaFoldDB" id="A0A4T9TCK3"/>
<reference evidence="4 5" key="1">
    <citation type="submission" date="2019-04" db="EMBL/GenBank/DDBJ databases">
        <title>Microbes associate with the intestines of laboratory mice.</title>
        <authorList>
            <person name="Navarre W."/>
            <person name="Wong E."/>
            <person name="Huang K.C."/>
            <person name="Tropini C."/>
            <person name="Ng K."/>
            <person name="Yu B."/>
        </authorList>
    </citation>
    <scope>NUCLEOTIDE SEQUENCE [LARGE SCALE GENOMIC DNA]</scope>
    <source>
        <strain evidence="4 5">NM48_B13</strain>
    </source>
</reference>
<evidence type="ECO:0000313" key="5">
    <source>
        <dbReference type="Proteomes" id="UP000309454"/>
    </source>
</evidence>
<dbReference type="SUPFAM" id="SSF53448">
    <property type="entry name" value="Nucleotide-diphospho-sugar transferases"/>
    <property type="match status" value="1"/>
</dbReference>
<dbReference type="EMBL" id="SSTM01000002">
    <property type="protein sequence ID" value="TJW11543.1"/>
    <property type="molecule type" value="Genomic_DNA"/>
</dbReference>
<comment type="similarity">
    <text evidence="1">Belongs to the glycosyltransferase 2 family.</text>
</comment>
<organism evidence="4 5">
    <name type="scientific">Parvibacter caecicola</name>
    <dbReference type="NCBI Taxonomy" id="747645"/>
    <lineage>
        <taxon>Bacteria</taxon>
        <taxon>Bacillati</taxon>
        <taxon>Actinomycetota</taxon>
        <taxon>Coriobacteriia</taxon>
        <taxon>Coriobacteriales</taxon>
        <taxon>Coriobacteriaceae</taxon>
        <taxon>Parvibacter</taxon>
    </lineage>
</organism>
<dbReference type="PANTHER" id="PTHR48090">
    <property type="entry name" value="UNDECAPRENYL-PHOSPHATE 4-DEOXY-4-FORMAMIDO-L-ARABINOSE TRANSFERASE-RELATED"/>
    <property type="match status" value="1"/>
</dbReference>
<evidence type="ECO:0000256" key="1">
    <source>
        <dbReference type="ARBA" id="ARBA00006739"/>
    </source>
</evidence>
<dbReference type="InterPro" id="IPR001173">
    <property type="entry name" value="Glyco_trans_2-like"/>
</dbReference>
<dbReference type="PANTHER" id="PTHR48090:SF8">
    <property type="entry name" value="GLYCOSYLTRANSFERASE CSBB-RELATED"/>
    <property type="match status" value="1"/>
</dbReference>
<dbReference type="Gene3D" id="3.90.550.10">
    <property type="entry name" value="Spore Coat Polysaccharide Biosynthesis Protein SpsA, Chain A"/>
    <property type="match status" value="1"/>
</dbReference>
<evidence type="ECO:0000259" key="3">
    <source>
        <dbReference type="Pfam" id="PF00535"/>
    </source>
</evidence>
<dbReference type="OrthoDB" id="9811884at2"/>
<comment type="caution">
    <text evidence="4">The sequence shown here is derived from an EMBL/GenBank/DDBJ whole genome shotgun (WGS) entry which is preliminary data.</text>
</comment>
<protein>
    <submittedName>
        <fullName evidence="4">Glycosyltransferase family 2 protein</fullName>
    </submittedName>
</protein>
<keyword evidence="2" id="KW-0812">Transmembrane</keyword>
<evidence type="ECO:0000313" key="4">
    <source>
        <dbReference type="EMBL" id="TJW11543.1"/>
    </source>
</evidence>
<dbReference type="GO" id="GO:0016740">
    <property type="term" value="F:transferase activity"/>
    <property type="evidence" value="ECO:0007669"/>
    <property type="project" value="UniProtKB-KW"/>
</dbReference>
<feature type="transmembrane region" description="Helical" evidence="2">
    <location>
        <begin position="272"/>
        <end position="293"/>
    </location>
</feature>
<dbReference type="Pfam" id="PF00535">
    <property type="entry name" value="Glycos_transf_2"/>
    <property type="match status" value="1"/>
</dbReference>
<name>A0A4T9TCK3_9ACTN</name>
<proteinExistence type="inferred from homology"/>
<keyword evidence="4" id="KW-0808">Transferase</keyword>
<dbReference type="CDD" id="cd04187">
    <property type="entry name" value="DPM1_like_bac"/>
    <property type="match status" value="1"/>
</dbReference>
<keyword evidence="2" id="KW-0472">Membrane</keyword>
<keyword evidence="2" id="KW-1133">Transmembrane helix</keyword>
<dbReference type="InterPro" id="IPR029044">
    <property type="entry name" value="Nucleotide-diphossugar_trans"/>
</dbReference>
<sequence length="325" mass="35835">MNIRLFSLIVSAYNEGGNIDGFFEAASTIVRPLAEQGFRLEIVFADDGSSDKTADKIRGLFPAAACNSIDIKLVSFSRNFGKEAAMYAGLKNAAGDFCCFIDADLQQRPETALAMLEMLLLNPDYDCVAACLENRGTGVRQKLSSSFYKILSKSSGMQDVVDEASDFRVFSRAVADALLDMPEYYRFSKGLFAWVGFKTLPFPYTPDERHSGETTWTFPKLVRYGIGGILSFSTAPLQVAIWLGLFTSAAALIYFIVVICQRLFIGIEIPGYATIVALLLMLGGVQLLVLGILGEYLARIYIQGKDRPVFIVKSYSEQLAIQEDE</sequence>
<keyword evidence="5" id="KW-1185">Reference proteome</keyword>
<feature type="domain" description="Glycosyltransferase 2-like" evidence="3">
    <location>
        <begin position="7"/>
        <end position="177"/>
    </location>
</feature>
<accession>A0A4T9TCK3</accession>
<dbReference type="InterPro" id="IPR050256">
    <property type="entry name" value="Glycosyltransferase_2"/>
</dbReference>
<dbReference type="GO" id="GO:0005886">
    <property type="term" value="C:plasma membrane"/>
    <property type="evidence" value="ECO:0007669"/>
    <property type="project" value="TreeGrafter"/>
</dbReference>
<dbReference type="Proteomes" id="UP000309454">
    <property type="component" value="Unassembled WGS sequence"/>
</dbReference>